<feature type="transmembrane region" description="Helical" evidence="7">
    <location>
        <begin position="332"/>
        <end position="352"/>
    </location>
</feature>
<evidence type="ECO:0000313" key="10">
    <source>
        <dbReference type="Proteomes" id="UP001267344"/>
    </source>
</evidence>
<evidence type="ECO:0000256" key="3">
    <source>
        <dbReference type="ARBA" id="ARBA00022692"/>
    </source>
</evidence>
<comment type="similarity">
    <text evidence="7">Belongs to the binding-protein-dependent transport system permease family.</text>
</comment>
<comment type="caution">
    <text evidence="9">The sequence shown here is derived from an EMBL/GenBank/DDBJ whole genome shotgun (WGS) entry which is preliminary data.</text>
</comment>
<evidence type="ECO:0000256" key="1">
    <source>
        <dbReference type="ARBA" id="ARBA00004141"/>
    </source>
</evidence>
<comment type="subcellular location">
    <subcellularLocation>
        <location evidence="7">Cell membrane</location>
        <topology evidence="7">Multi-pass membrane protein</topology>
    </subcellularLocation>
    <subcellularLocation>
        <location evidence="1">Membrane</location>
        <topology evidence="1">Multi-pass membrane protein</topology>
    </subcellularLocation>
</comment>
<dbReference type="SUPFAM" id="SSF161098">
    <property type="entry name" value="MetI-like"/>
    <property type="match status" value="2"/>
</dbReference>
<dbReference type="InterPro" id="IPR000515">
    <property type="entry name" value="MetI-like"/>
</dbReference>
<accession>A0ABU2IEI8</accession>
<dbReference type="Pfam" id="PF00528">
    <property type="entry name" value="BPD_transp_1"/>
    <property type="match status" value="1"/>
</dbReference>
<feature type="transmembrane region" description="Helical" evidence="7">
    <location>
        <begin position="160"/>
        <end position="177"/>
    </location>
</feature>
<feature type="domain" description="ABC transmembrane type-1" evidence="8">
    <location>
        <begin position="400"/>
        <end position="616"/>
    </location>
</feature>
<dbReference type="PROSITE" id="PS51257">
    <property type="entry name" value="PROKAR_LIPOPROTEIN"/>
    <property type="match status" value="1"/>
</dbReference>
<name>A0ABU2IEI8_9LIST</name>
<feature type="transmembrane region" description="Helical" evidence="7">
    <location>
        <begin position="7"/>
        <end position="28"/>
    </location>
</feature>
<evidence type="ECO:0000313" key="9">
    <source>
        <dbReference type="EMBL" id="MDT0096457.1"/>
    </source>
</evidence>
<feature type="transmembrane region" description="Helical" evidence="7">
    <location>
        <begin position="85"/>
        <end position="105"/>
    </location>
</feature>
<organism evidence="9 10">
    <name type="scientific">Listeria swaminathanii</name>
    <dbReference type="NCBI Taxonomy" id="2713501"/>
    <lineage>
        <taxon>Bacteria</taxon>
        <taxon>Bacillati</taxon>
        <taxon>Bacillota</taxon>
        <taxon>Bacilli</taxon>
        <taxon>Bacillales</taxon>
        <taxon>Listeriaceae</taxon>
        <taxon>Listeria</taxon>
    </lineage>
</organism>
<evidence type="ECO:0000256" key="4">
    <source>
        <dbReference type="ARBA" id="ARBA00022989"/>
    </source>
</evidence>
<feature type="transmembrane region" description="Helical" evidence="7">
    <location>
        <begin position="117"/>
        <end position="140"/>
    </location>
</feature>
<dbReference type="Proteomes" id="UP001267344">
    <property type="component" value="Unassembled WGS sequence"/>
</dbReference>
<feature type="transmembrane region" description="Helical" evidence="7">
    <location>
        <begin position="257"/>
        <end position="277"/>
    </location>
</feature>
<evidence type="ECO:0000256" key="2">
    <source>
        <dbReference type="ARBA" id="ARBA00022448"/>
    </source>
</evidence>
<proteinExistence type="inferred from homology"/>
<dbReference type="InterPro" id="IPR035906">
    <property type="entry name" value="MetI-like_sf"/>
</dbReference>
<keyword evidence="6 7" id="KW-0472">Membrane</keyword>
<dbReference type="CDD" id="cd06261">
    <property type="entry name" value="TM_PBP2"/>
    <property type="match status" value="2"/>
</dbReference>
<reference evidence="9 10" key="1">
    <citation type="submission" date="2023-05" db="EMBL/GenBank/DDBJ databases">
        <title>A Combination of Whole Genome Sequencing and Metagenomics Reveals Diversity of Listeria spp. in Soil Collected from the Nantahala National Forest.</title>
        <authorList>
            <person name="Wang J."/>
            <person name="Schamp C.N."/>
            <person name="Hudson L.K."/>
            <person name="Chaggar H.K."/>
            <person name="Bryan D.W."/>
            <person name="Radosevich M."/>
            <person name="Denes T.G."/>
        </authorList>
    </citation>
    <scope>NUCLEOTIDE SEQUENCE [LARGE SCALE GENOMIC DNA]</scope>
    <source>
        <strain evidence="9 10">UTK S2-0009</strain>
    </source>
</reference>
<dbReference type="PANTHER" id="PTHR43839:SF3">
    <property type="entry name" value="OLIGOPEPTIDE ABC TRANSPORTER, PERMEASE PROTEIN"/>
    <property type="match status" value="1"/>
</dbReference>
<feature type="transmembrane region" description="Helical" evidence="7">
    <location>
        <begin position="595"/>
        <end position="620"/>
    </location>
</feature>
<feature type="transmembrane region" description="Helical" evidence="7">
    <location>
        <begin position="447"/>
        <end position="465"/>
    </location>
</feature>
<evidence type="ECO:0000259" key="8">
    <source>
        <dbReference type="PROSITE" id="PS50928"/>
    </source>
</evidence>
<keyword evidence="5" id="KW-0346">Stress response</keyword>
<dbReference type="RefSeq" id="WP_311174792.1">
    <property type="nucleotide sequence ID" value="NZ_JASAZD010000001.1"/>
</dbReference>
<keyword evidence="10" id="KW-1185">Reference proteome</keyword>
<evidence type="ECO:0000256" key="6">
    <source>
        <dbReference type="ARBA" id="ARBA00023136"/>
    </source>
</evidence>
<evidence type="ECO:0000256" key="5">
    <source>
        <dbReference type="ARBA" id="ARBA00023016"/>
    </source>
</evidence>
<keyword evidence="3 7" id="KW-0812">Transmembrane</keyword>
<feature type="domain" description="ABC transmembrane type-1" evidence="8">
    <location>
        <begin position="79"/>
        <end position="278"/>
    </location>
</feature>
<dbReference type="PANTHER" id="PTHR43839">
    <property type="entry name" value="OPPC IN A BINDING PROTEIN-DEPENDENT TRANSPORT SYSTEM"/>
    <property type="match status" value="1"/>
</dbReference>
<dbReference type="EMBL" id="JASBAG010000001">
    <property type="protein sequence ID" value="MDT0096457.1"/>
    <property type="molecule type" value="Genomic_DNA"/>
</dbReference>
<evidence type="ECO:0000256" key="7">
    <source>
        <dbReference type="RuleBase" id="RU363032"/>
    </source>
</evidence>
<sequence length="629" mass="71306">MKRIVKIFLHYLLGILGIILISCVPAIFSKVTSWSSSTYFEALKSIFSAILHPSKWEISYQGAAEVFHVSLADFITGPYLYSMKIIVASLLISLIIAYLLVLGTFRGPKWLRRGLDGFLSLLQAFPDFSFIFLIQMAVVYIYQQTGVFTLNFYSLNGEQIYAAPIVCLSIIPTVLFYKMMMLLMKNEWQADYIQLARGKGLTDRAILLRHATPNMMQSLFYQSKTIVWFILSAYLVVEFLFGIEGVLYYLLAGFSPLNIFLVLALVFTPFYFFYALIDLWISHGKNTESANITRIPLHWNSFQKTFAEKVNLKSKWQNIVVTTRQLLKRPSFSIPLITLSILLIASLIYGFMGDTIHSLKFISDSTGRVTDMAPFKPNSQVWLGTDQAGNSILDQLLVGIKYTLLIAVIIATLRVVIGYILAVPLAFFSKPRTRRNFVQSIADGMHYLPLSLLVFIIMVNEFINYSGVFETSLLTRITFQILIMVVIVLPITANRISSEISQVLKKEFVLSALVFGGNARWILTKHINPQIWSKLILIWIEQLIQTLQMFVHLAIFGIFIGGAIMGADDGMLNPVIPELSGLIANAKFVFANHQFWIILPPLVVFMILILCFQMMANSLLKREEESKKA</sequence>
<feature type="transmembrane region" description="Helical" evidence="7">
    <location>
        <begin position="549"/>
        <end position="567"/>
    </location>
</feature>
<gene>
    <name evidence="9" type="ORF">QJV39_06985</name>
</gene>
<feature type="transmembrane region" description="Helical" evidence="7">
    <location>
        <begin position="477"/>
        <end position="496"/>
    </location>
</feature>
<keyword evidence="4 7" id="KW-1133">Transmembrane helix</keyword>
<protein>
    <submittedName>
        <fullName evidence="9">ABC transporter permease subunit</fullName>
    </submittedName>
</protein>
<dbReference type="PROSITE" id="PS50928">
    <property type="entry name" value="ABC_TM1"/>
    <property type="match status" value="2"/>
</dbReference>
<feature type="transmembrane region" description="Helical" evidence="7">
    <location>
        <begin position="226"/>
        <end position="251"/>
    </location>
</feature>
<feature type="transmembrane region" description="Helical" evidence="7">
    <location>
        <begin position="402"/>
        <end position="427"/>
    </location>
</feature>
<dbReference type="Gene3D" id="1.10.3720.10">
    <property type="entry name" value="MetI-like"/>
    <property type="match status" value="2"/>
</dbReference>
<keyword evidence="2 7" id="KW-0813">Transport</keyword>